<keyword evidence="5" id="KW-0812">Transmembrane</keyword>
<dbReference type="InterPro" id="IPR003653">
    <property type="entry name" value="Peptidase_C48_C"/>
</dbReference>
<gene>
    <name evidence="7" type="ORF">NCGR_LOCUS47083</name>
</gene>
<dbReference type="InterPro" id="IPR038765">
    <property type="entry name" value="Papain-like_cys_pep_sf"/>
</dbReference>
<dbReference type="PANTHER" id="PTHR12606:SF141">
    <property type="entry name" value="GH15225P-RELATED"/>
    <property type="match status" value="1"/>
</dbReference>
<keyword evidence="3" id="KW-0378">Hydrolase</keyword>
<dbReference type="GO" id="GO:0016926">
    <property type="term" value="P:protein desumoylation"/>
    <property type="evidence" value="ECO:0007669"/>
    <property type="project" value="TreeGrafter"/>
</dbReference>
<dbReference type="OrthoDB" id="696486at2759"/>
<accession>A0A811QWL3</accession>
<dbReference type="EMBL" id="CAJGYO010000012">
    <property type="protein sequence ID" value="CAD6263778.1"/>
    <property type="molecule type" value="Genomic_DNA"/>
</dbReference>
<evidence type="ECO:0000259" key="6">
    <source>
        <dbReference type="PROSITE" id="PS50600"/>
    </source>
</evidence>
<sequence>MALLASPPSGAAWKIDDAFGRDVIGLVAAVVRRGGAPGRAATAFVHGYRVGGGWCGSAKLGAAAISYKVQMATKRKSPADHGGNSFSVRLGQHNNFFRFEDFEDDKSVVLMEAHLEMMQKFINFCKEKESFKRNAFQEKLTTYFGEHLPSDVVDELCNLVQDNSYGKCHYSSLPAQSLVLSVLQILHDASQNLGKKAHDIVHEKPPSTNGENGKYAASDKGLHHSADNIYNGIEATKSFRNQVKANHVPILDTPVFLFGREFSRNTSVSSQHAPAMPMTPKSKPNRFISKLHLPAVPSLQASIPNPIKDVSPKVYIFKETKSKGRSLDMGELADQLYNKKNLNIRMTNNMTHVVEDHSLKHQKSSHRFNVSETEMRYYKVFCGLAHSQWSWYIIFSFLFLYIIFLSICHVGFYVYLLFYVALRVLKLFKTSVTYQSLGESIEPLGHVDNFFIAGYCRKLFDDSHPRESRKHFFYPRIGLCLLSYISTYEANTVKNSFGANSALKLHLADKLCFPIFHAHIKHWSVFIVDLRLKLFVFLDSMFGENDSIQIETRDSIIPAFKECWYEHAEVKLDLDVFSVVYPPVPKQNNIHDCGIFAIKFMELWDNSIDLRHVFDQSDIPSLRVKGIDPRGM</sequence>
<evidence type="ECO:0000256" key="3">
    <source>
        <dbReference type="ARBA" id="ARBA00022801"/>
    </source>
</evidence>
<dbReference type="AlphaFoldDB" id="A0A811QWL3"/>
<evidence type="ECO:0000256" key="4">
    <source>
        <dbReference type="ARBA" id="ARBA00022807"/>
    </source>
</evidence>
<dbReference type="Proteomes" id="UP000604825">
    <property type="component" value="Unassembled WGS sequence"/>
</dbReference>
<dbReference type="Gene3D" id="3.40.395.10">
    <property type="entry name" value="Adenoviral Proteinase, Chain A"/>
    <property type="match status" value="1"/>
</dbReference>
<feature type="domain" description="Ubiquitin-like protease family profile" evidence="6">
    <location>
        <begin position="344"/>
        <end position="604"/>
    </location>
</feature>
<comment type="caution">
    <text evidence="7">The sequence shown here is derived from an EMBL/GenBank/DDBJ whole genome shotgun (WGS) entry which is preliminary data.</text>
</comment>
<evidence type="ECO:0000313" key="7">
    <source>
        <dbReference type="EMBL" id="CAD6263778.1"/>
    </source>
</evidence>
<dbReference type="PANTHER" id="PTHR12606">
    <property type="entry name" value="SENTRIN/SUMO-SPECIFIC PROTEASE"/>
    <property type="match status" value="1"/>
</dbReference>
<evidence type="ECO:0000256" key="2">
    <source>
        <dbReference type="ARBA" id="ARBA00022670"/>
    </source>
</evidence>
<keyword evidence="8" id="KW-1185">Reference proteome</keyword>
<name>A0A811QWL3_9POAL</name>
<protein>
    <recommendedName>
        <fullName evidence="6">Ubiquitin-like protease family profile domain-containing protein</fullName>
    </recommendedName>
</protein>
<reference evidence="7" key="1">
    <citation type="submission" date="2020-10" db="EMBL/GenBank/DDBJ databases">
        <authorList>
            <person name="Han B."/>
            <person name="Lu T."/>
            <person name="Zhao Q."/>
            <person name="Huang X."/>
            <person name="Zhao Y."/>
        </authorList>
    </citation>
    <scope>NUCLEOTIDE SEQUENCE</scope>
</reference>
<organism evidence="7 8">
    <name type="scientific">Miscanthus lutarioriparius</name>
    <dbReference type="NCBI Taxonomy" id="422564"/>
    <lineage>
        <taxon>Eukaryota</taxon>
        <taxon>Viridiplantae</taxon>
        <taxon>Streptophyta</taxon>
        <taxon>Embryophyta</taxon>
        <taxon>Tracheophyta</taxon>
        <taxon>Spermatophyta</taxon>
        <taxon>Magnoliopsida</taxon>
        <taxon>Liliopsida</taxon>
        <taxon>Poales</taxon>
        <taxon>Poaceae</taxon>
        <taxon>PACMAD clade</taxon>
        <taxon>Panicoideae</taxon>
        <taxon>Andropogonodae</taxon>
        <taxon>Andropogoneae</taxon>
        <taxon>Saccharinae</taxon>
        <taxon>Miscanthus</taxon>
    </lineage>
</organism>
<keyword evidence="5" id="KW-0472">Membrane</keyword>
<evidence type="ECO:0000256" key="5">
    <source>
        <dbReference type="SAM" id="Phobius"/>
    </source>
</evidence>
<keyword evidence="2" id="KW-0645">Protease</keyword>
<comment type="similarity">
    <text evidence="1">Belongs to the peptidase C48 family.</text>
</comment>
<dbReference type="GO" id="GO:0016929">
    <property type="term" value="F:deSUMOylase activity"/>
    <property type="evidence" value="ECO:0007669"/>
    <property type="project" value="TreeGrafter"/>
</dbReference>
<evidence type="ECO:0000313" key="8">
    <source>
        <dbReference type="Proteomes" id="UP000604825"/>
    </source>
</evidence>
<keyword evidence="5" id="KW-1133">Transmembrane helix</keyword>
<dbReference type="GO" id="GO:0006508">
    <property type="term" value="P:proteolysis"/>
    <property type="evidence" value="ECO:0007669"/>
    <property type="project" value="UniProtKB-KW"/>
</dbReference>
<dbReference type="PROSITE" id="PS50600">
    <property type="entry name" value="ULP_PROTEASE"/>
    <property type="match status" value="1"/>
</dbReference>
<feature type="transmembrane region" description="Helical" evidence="5">
    <location>
        <begin position="389"/>
        <end position="422"/>
    </location>
</feature>
<proteinExistence type="inferred from homology"/>
<keyword evidence="4" id="KW-0788">Thiol protease</keyword>
<evidence type="ECO:0000256" key="1">
    <source>
        <dbReference type="ARBA" id="ARBA00005234"/>
    </source>
</evidence>
<dbReference type="GO" id="GO:0005634">
    <property type="term" value="C:nucleus"/>
    <property type="evidence" value="ECO:0007669"/>
    <property type="project" value="TreeGrafter"/>
</dbReference>
<dbReference type="SUPFAM" id="SSF54001">
    <property type="entry name" value="Cysteine proteinases"/>
    <property type="match status" value="1"/>
</dbReference>
<dbReference type="Pfam" id="PF02902">
    <property type="entry name" value="Peptidase_C48"/>
    <property type="match status" value="1"/>
</dbReference>